<keyword evidence="5 6" id="KW-0472">Membrane</keyword>
<dbReference type="PANTHER" id="PTHR43652:SF6">
    <property type="entry name" value="ARGININE REPRESSOR"/>
    <property type="match status" value="1"/>
</dbReference>
<dbReference type="GO" id="GO:0005886">
    <property type="term" value="C:plasma membrane"/>
    <property type="evidence" value="ECO:0007669"/>
    <property type="project" value="UniProtKB-SubCell"/>
</dbReference>
<dbReference type="AlphaFoldDB" id="A0A9D2L6C4"/>
<feature type="transmembrane region" description="Helical" evidence="6">
    <location>
        <begin position="166"/>
        <end position="189"/>
    </location>
</feature>
<protein>
    <submittedName>
        <fullName evidence="7">AbgT family transporter</fullName>
    </submittedName>
</protein>
<evidence type="ECO:0000256" key="3">
    <source>
        <dbReference type="ARBA" id="ARBA00022692"/>
    </source>
</evidence>
<dbReference type="PANTHER" id="PTHR43652">
    <property type="entry name" value="BASIC AMINO ACID ANTIPORTER YFCC-RELATED"/>
    <property type="match status" value="1"/>
</dbReference>
<comment type="subcellular location">
    <subcellularLocation>
        <location evidence="1">Cell membrane</location>
        <topology evidence="1">Multi-pass membrane protein</topology>
    </subcellularLocation>
</comment>
<feature type="transmembrane region" description="Helical" evidence="6">
    <location>
        <begin position="201"/>
        <end position="222"/>
    </location>
</feature>
<feature type="transmembrane region" description="Helical" evidence="6">
    <location>
        <begin position="285"/>
        <end position="305"/>
    </location>
</feature>
<feature type="transmembrane region" description="Helical" evidence="6">
    <location>
        <begin position="440"/>
        <end position="462"/>
    </location>
</feature>
<evidence type="ECO:0000313" key="8">
    <source>
        <dbReference type="Proteomes" id="UP000886804"/>
    </source>
</evidence>
<keyword evidence="2" id="KW-1003">Cell membrane</keyword>
<dbReference type="EMBL" id="DWYS01000033">
    <property type="protein sequence ID" value="HJB06716.1"/>
    <property type="molecule type" value="Genomic_DNA"/>
</dbReference>
<reference evidence="7" key="2">
    <citation type="submission" date="2021-04" db="EMBL/GenBank/DDBJ databases">
        <authorList>
            <person name="Gilroy R."/>
        </authorList>
    </citation>
    <scope>NUCLEOTIDE SEQUENCE</scope>
    <source>
        <strain evidence="7">CHK188-4685</strain>
    </source>
</reference>
<feature type="transmembrane region" description="Helical" evidence="6">
    <location>
        <begin position="317"/>
        <end position="338"/>
    </location>
</feature>
<dbReference type="Pfam" id="PF03606">
    <property type="entry name" value="DcuC"/>
    <property type="match status" value="1"/>
</dbReference>
<evidence type="ECO:0000256" key="2">
    <source>
        <dbReference type="ARBA" id="ARBA00022475"/>
    </source>
</evidence>
<sequence>MGRLKEKLARFHMPHTYVILTIILLITAALTYVIPAGEYERVLDAASGRMVVIPDSFHYTEGVRPGFFDIFLALQRGYVSAADILFLILFAYGYIYILTENGTLSQMIQVLIRRLGDRTHLLIPVCMLVFGILGSTMGIFEEVYGLIPVFGGIAVGLGYDVMLGGAIVYVGVATGFAAATTNPFSVGIAESIAQLPAMSGLGYRIFCFVIFQTVSIIYVMWYGARIKAHPEKSVMYGVATDTPPMPEISGDGMSLRQKLSLLLFAATIGMLLYGTTRLGWYIDEIAALFLMMMIITGIVGGYSATEICKSFIRSTQSMVSSVLVIGFTRGILLVMQDAQISDTVVYYLSQLLDGSSKSLSAVGMLVIQNIINFFITGSSSQATITMPIMAPVADLVGLSRQTAVLAYIFGDGFSDLFWPTACILGCGLMGVPVNKWYRFITPLFVMMAVLQTILTAASVWVYG</sequence>
<keyword evidence="3 6" id="KW-0812">Transmembrane</keyword>
<evidence type="ECO:0000256" key="1">
    <source>
        <dbReference type="ARBA" id="ARBA00004651"/>
    </source>
</evidence>
<dbReference type="Proteomes" id="UP000886804">
    <property type="component" value="Unassembled WGS sequence"/>
</dbReference>
<comment type="caution">
    <text evidence="7">The sequence shown here is derived from an EMBL/GenBank/DDBJ whole genome shotgun (WGS) entry which is preliminary data.</text>
</comment>
<dbReference type="InterPro" id="IPR018385">
    <property type="entry name" value="C4_dicarb_anaerob_car-like"/>
</dbReference>
<feature type="transmembrane region" description="Helical" evidence="6">
    <location>
        <begin position="259"/>
        <end position="279"/>
    </location>
</feature>
<organism evidence="7 8">
    <name type="scientific">Candidatus Enterocloster faecavium</name>
    <dbReference type="NCBI Taxonomy" id="2838560"/>
    <lineage>
        <taxon>Bacteria</taxon>
        <taxon>Bacillati</taxon>
        <taxon>Bacillota</taxon>
        <taxon>Clostridia</taxon>
        <taxon>Lachnospirales</taxon>
        <taxon>Lachnospiraceae</taxon>
        <taxon>Enterocloster</taxon>
    </lineage>
</organism>
<feature type="transmembrane region" description="Helical" evidence="6">
    <location>
        <begin position="119"/>
        <end position="137"/>
    </location>
</feature>
<evidence type="ECO:0000256" key="6">
    <source>
        <dbReference type="SAM" id="Phobius"/>
    </source>
</evidence>
<feature type="transmembrane region" description="Helical" evidence="6">
    <location>
        <begin position="416"/>
        <end position="433"/>
    </location>
</feature>
<evidence type="ECO:0000256" key="4">
    <source>
        <dbReference type="ARBA" id="ARBA00022989"/>
    </source>
</evidence>
<feature type="transmembrane region" description="Helical" evidence="6">
    <location>
        <begin position="78"/>
        <end position="98"/>
    </location>
</feature>
<evidence type="ECO:0000313" key="7">
    <source>
        <dbReference type="EMBL" id="HJB06716.1"/>
    </source>
</evidence>
<reference evidence="7" key="1">
    <citation type="journal article" date="2021" name="PeerJ">
        <title>Extensive microbial diversity within the chicken gut microbiome revealed by metagenomics and culture.</title>
        <authorList>
            <person name="Gilroy R."/>
            <person name="Ravi A."/>
            <person name="Getino M."/>
            <person name="Pursley I."/>
            <person name="Horton D.L."/>
            <person name="Alikhan N.F."/>
            <person name="Baker D."/>
            <person name="Gharbi K."/>
            <person name="Hall N."/>
            <person name="Watson M."/>
            <person name="Adriaenssens E.M."/>
            <person name="Foster-Nyarko E."/>
            <person name="Jarju S."/>
            <person name="Secka A."/>
            <person name="Antonio M."/>
            <person name="Oren A."/>
            <person name="Chaudhuri R.R."/>
            <person name="La Ragione R."/>
            <person name="Hildebrand F."/>
            <person name="Pallen M.J."/>
        </authorList>
    </citation>
    <scope>NUCLEOTIDE SEQUENCE</scope>
    <source>
        <strain evidence="7">CHK188-4685</strain>
    </source>
</reference>
<dbReference type="InterPro" id="IPR051679">
    <property type="entry name" value="DASS-Related_Transporters"/>
</dbReference>
<accession>A0A9D2L6C4</accession>
<gene>
    <name evidence="7" type="ORF">H9716_02490</name>
</gene>
<feature type="transmembrane region" description="Helical" evidence="6">
    <location>
        <begin position="143"/>
        <end position="159"/>
    </location>
</feature>
<feature type="transmembrane region" description="Helical" evidence="6">
    <location>
        <begin position="12"/>
        <end position="34"/>
    </location>
</feature>
<evidence type="ECO:0000256" key="5">
    <source>
        <dbReference type="ARBA" id="ARBA00023136"/>
    </source>
</evidence>
<keyword evidence="4 6" id="KW-1133">Transmembrane helix</keyword>
<proteinExistence type="predicted"/>
<name>A0A9D2L6C4_9FIRM</name>